<feature type="transmembrane region" description="Helical" evidence="1">
    <location>
        <begin position="6"/>
        <end position="25"/>
    </location>
</feature>
<keyword evidence="1" id="KW-0472">Membrane</keyword>
<evidence type="ECO:0000313" key="3">
    <source>
        <dbReference type="Proteomes" id="UP000241818"/>
    </source>
</evidence>
<sequence>MPSLVPASTLAYLYLMYFTLVLRAYRTGAVHHPPSSHCSTWTLRSYVTYVPRRSTKETVDISRGDRSSRHVMELWCMTCNWPALKCQNFAMPFLARIETDIACHCTLR</sequence>
<dbReference type="RefSeq" id="XP_024722252.1">
    <property type="nucleotide sequence ID" value="XM_024864636.1"/>
</dbReference>
<gene>
    <name evidence="2" type="ORF">M430DRAFT_221086</name>
</gene>
<name>A0A2T3B5R5_AMORE</name>
<protein>
    <submittedName>
        <fullName evidence="2">Uncharacterized protein</fullName>
    </submittedName>
</protein>
<keyword evidence="1" id="KW-0812">Transmembrane</keyword>
<accession>A0A2T3B5R5</accession>
<dbReference type="GeneID" id="36572717"/>
<dbReference type="AlphaFoldDB" id="A0A2T3B5R5"/>
<dbReference type="InParanoid" id="A0A2T3B5R5"/>
<proteinExistence type="predicted"/>
<evidence type="ECO:0000313" key="2">
    <source>
        <dbReference type="EMBL" id="PSS22097.1"/>
    </source>
</evidence>
<reference evidence="2 3" key="1">
    <citation type="journal article" date="2018" name="New Phytol.">
        <title>Comparative genomics and transcriptomics depict ericoid mycorrhizal fungi as versatile saprotrophs and plant mutualists.</title>
        <authorList>
            <person name="Martino E."/>
            <person name="Morin E."/>
            <person name="Grelet G.A."/>
            <person name="Kuo A."/>
            <person name="Kohler A."/>
            <person name="Daghino S."/>
            <person name="Barry K.W."/>
            <person name="Cichocki N."/>
            <person name="Clum A."/>
            <person name="Dockter R.B."/>
            <person name="Hainaut M."/>
            <person name="Kuo R.C."/>
            <person name="LaButti K."/>
            <person name="Lindahl B.D."/>
            <person name="Lindquist E.A."/>
            <person name="Lipzen A."/>
            <person name="Khouja H.R."/>
            <person name="Magnuson J."/>
            <person name="Murat C."/>
            <person name="Ohm R.A."/>
            <person name="Singer S.W."/>
            <person name="Spatafora J.W."/>
            <person name="Wang M."/>
            <person name="Veneault-Fourrey C."/>
            <person name="Henrissat B."/>
            <person name="Grigoriev I.V."/>
            <person name="Martin F.M."/>
            <person name="Perotto S."/>
        </authorList>
    </citation>
    <scope>NUCLEOTIDE SEQUENCE [LARGE SCALE GENOMIC DNA]</scope>
    <source>
        <strain evidence="2 3">ATCC 22711</strain>
    </source>
</reference>
<dbReference type="Proteomes" id="UP000241818">
    <property type="component" value="Unassembled WGS sequence"/>
</dbReference>
<evidence type="ECO:0000256" key="1">
    <source>
        <dbReference type="SAM" id="Phobius"/>
    </source>
</evidence>
<organism evidence="2 3">
    <name type="scientific">Amorphotheca resinae ATCC 22711</name>
    <dbReference type="NCBI Taxonomy" id="857342"/>
    <lineage>
        <taxon>Eukaryota</taxon>
        <taxon>Fungi</taxon>
        <taxon>Dikarya</taxon>
        <taxon>Ascomycota</taxon>
        <taxon>Pezizomycotina</taxon>
        <taxon>Leotiomycetes</taxon>
        <taxon>Helotiales</taxon>
        <taxon>Amorphothecaceae</taxon>
        <taxon>Amorphotheca</taxon>
    </lineage>
</organism>
<keyword evidence="3" id="KW-1185">Reference proteome</keyword>
<keyword evidence="1" id="KW-1133">Transmembrane helix</keyword>
<dbReference type="EMBL" id="KZ679009">
    <property type="protein sequence ID" value="PSS22097.1"/>
    <property type="molecule type" value="Genomic_DNA"/>
</dbReference>